<accession>A0A1F5KLB2</accession>
<evidence type="ECO:0000313" key="1">
    <source>
        <dbReference type="EMBL" id="OGE41411.1"/>
    </source>
</evidence>
<name>A0A1F5KLB2_9BACT</name>
<dbReference type="EMBL" id="MFDD01000002">
    <property type="protein sequence ID" value="OGE41411.1"/>
    <property type="molecule type" value="Genomic_DNA"/>
</dbReference>
<evidence type="ECO:0000313" key="2">
    <source>
        <dbReference type="Proteomes" id="UP000177328"/>
    </source>
</evidence>
<dbReference type="AlphaFoldDB" id="A0A1F5KLB2"/>
<comment type="caution">
    <text evidence="1">The sequence shown here is derived from an EMBL/GenBank/DDBJ whole genome shotgun (WGS) entry which is preliminary data.</text>
</comment>
<protein>
    <submittedName>
        <fullName evidence="1">Uncharacterized protein</fullName>
    </submittedName>
</protein>
<reference evidence="1 2" key="1">
    <citation type="journal article" date="2016" name="Nat. Commun.">
        <title>Thousands of microbial genomes shed light on interconnected biogeochemical processes in an aquifer system.</title>
        <authorList>
            <person name="Anantharaman K."/>
            <person name="Brown C.T."/>
            <person name="Hug L.A."/>
            <person name="Sharon I."/>
            <person name="Castelle C.J."/>
            <person name="Probst A.J."/>
            <person name="Thomas B.C."/>
            <person name="Singh A."/>
            <person name="Wilkins M.J."/>
            <person name="Karaoz U."/>
            <person name="Brodie E.L."/>
            <person name="Williams K.H."/>
            <person name="Hubbard S.S."/>
            <person name="Banfield J.F."/>
        </authorList>
    </citation>
    <scope>NUCLEOTIDE SEQUENCE [LARGE SCALE GENOMIC DNA]</scope>
</reference>
<organism evidence="1 2">
    <name type="scientific">Candidatus Daviesbacteria bacterium RIFCSPHIGHO2_02_FULL_43_12</name>
    <dbReference type="NCBI Taxonomy" id="1797776"/>
    <lineage>
        <taxon>Bacteria</taxon>
        <taxon>Candidatus Daviesiibacteriota</taxon>
    </lineage>
</organism>
<gene>
    <name evidence="1" type="ORF">A3D25_02705</name>
</gene>
<proteinExistence type="predicted"/>
<dbReference type="Proteomes" id="UP000177328">
    <property type="component" value="Unassembled WGS sequence"/>
</dbReference>
<sequence>MEKRPVIVHKTREQRLAQQRLANTEIKLGHGYPATENPLLDLSPRELRDALHQDRIATRGYSRSSEDYEAFVKALRQVRREQAPQIKTTADQARARTEEPQGVSIREAVLSSVEFSSPLATKVLDNMEYPSTPGLTYLNRLFSEQQVKEGAKSEASFVALLREGAARKPSDVIRRIEEFSGLLPEEATRGILDVALAKDPMIALTYLFRPNTFYTEAERRLLIEQGLEADPRGTAALSLFYYDNAGLFTDEEVRNYVHEACLKALPNDFQAAIVQGLIRRRILQSSEVPVLIIASIPRAQGSLGDVSEHLKFFSDEQRGDLKEAIRAAYTRDDDRAIQLWTFDPAKAVFTKEEQASLIYEIIAKKPDQIARGWEAMRDVLDPDEVGALAREAIRTKNKEFFHGDHYSEAVLRDLLHGDILTPAEKRQIQDTLIFDFPTSAVFIIDLAVEGRSPTEQEAAVRSIIPEAMSLFLLEKAPSWIGYISGGPDVHKTMLDDIISRENDYAFIRCYLNGALGGLFSKEEIERHLEDQQERGVTRAFREATAIREFLGGDDQLRGFLDHAAIIDPYGLVASFDQFSYLYTPEETKGFIEDIADNERGFGACIDGIRGWGSVLTKEDVFQFLDQYKARYTERLLSNLHWWEHVPPGKRRALLGDCIAINPPAALEHFNEVSRFDVIQSQEEIVSMGSANDVLVAYAPITLREFYNDILRTTDRASRRSMIIDAKEVYTSINAIRLANLSADFNTIRPKDGFIKAKEEEALAIFYCFALFKQSDPERFAQISTLGESLEESRVILLQEITKRMGLSREITATQAQRFFSTMGTPGPFTLYYLQYEKSDRHVGVLKGLFEALLDGRFNEWKFGQRNDEALEELKEAQLLPKLLSNKQYDTWRTDDETPLSEVLDSDASAVSHAIRQVIIDNQDHLDLELFDLPETPFSQLLNQAREELTKVGVQLGAIGTRQGELGRLARAKHDDPSDREAIDRELADLRVQRTALQALRDKLALSRDILRLLTLKPQEVVEGYLLEGDELAKRSEPLGALSDRLSSQLPRANFVFERINQYLLGFQSQTGTRQRLVCTDSSDPQVTLEIGDKPVASCQHYSHGSHNDCLLGYFDANSKMIILRNANGNLISRAVFRILADPDGNPSLHIERNYSAVAAEGVLKSVFTHAHKKATAMGMRLFISQQAQNEQGQKVTADIPSGFEAREVPEGFQLTSFASKAPKIYVDSAGGVRSQGKYNIDNLLELKTY</sequence>